<gene>
    <name evidence="15" type="ORF">g.1892</name>
</gene>
<dbReference type="GO" id="GO:0000978">
    <property type="term" value="F:RNA polymerase II cis-regulatory region sequence-specific DNA binding"/>
    <property type="evidence" value="ECO:0007669"/>
    <property type="project" value="TreeGrafter"/>
</dbReference>
<organism evidence="15">
    <name type="scientific">Homalodisca liturata</name>
    <dbReference type="NCBI Taxonomy" id="320908"/>
    <lineage>
        <taxon>Eukaryota</taxon>
        <taxon>Metazoa</taxon>
        <taxon>Ecdysozoa</taxon>
        <taxon>Arthropoda</taxon>
        <taxon>Hexapoda</taxon>
        <taxon>Insecta</taxon>
        <taxon>Pterygota</taxon>
        <taxon>Neoptera</taxon>
        <taxon>Paraneoptera</taxon>
        <taxon>Hemiptera</taxon>
        <taxon>Auchenorrhyncha</taxon>
        <taxon>Membracoidea</taxon>
        <taxon>Cicadellidae</taxon>
        <taxon>Cicadellinae</taxon>
        <taxon>Proconiini</taxon>
        <taxon>Homalodisca</taxon>
    </lineage>
</organism>
<evidence type="ECO:0000256" key="11">
    <source>
        <dbReference type="ARBA" id="ARBA00037948"/>
    </source>
</evidence>
<keyword evidence="4" id="KW-0677">Repeat</keyword>
<dbReference type="SUPFAM" id="SSF57667">
    <property type="entry name" value="beta-beta-alpha zinc fingers"/>
    <property type="match status" value="1"/>
</dbReference>
<keyword evidence="7" id="KW-0805">Transcription regulation</keyword>
<comment type="similarity">
    <text evidence="2">Belongs to the krueppel C2H2-type zinc-finger protein family.</text>
</comment>
<evidence type="ECO:0000256" key="5">
    <source>
        <dbReference type="ARBA" id="ARBA00022771"/>
    </source>
</evidence>
<sequence>QLLRHARSHLETKSHHCPHCQFQCNSSTHLNRHLRLHTGAKPFHCPHCDFSCNLLENLRKHVLSTKKHPGKCLYSCQEASCDFSSNFAKDFRVHLVSVHGQTASAATSFVTGLYNGGEDPRHVDQPLPVTSKKKRSTKSKALESKKTKEEDVILSSHPKSLADNPTLTSVVFATSRSEDLLPTVIVSEPSDDVICVQLPAEDAIDGYDGTSFFAQGDAFSEMTQRVLFDGLHRPRTISLAESGVLGAEDMEDHAGLIVIDEGIGDEHP</sequence>
<evidence type="ECO:0000256" key="12">
    <source>
        <dbReference type="PROSITE-ProRule" id="PRU00042"/>
    </source>
</evidence>
<dbReference type="PROSITE" id="PS00028">
    <property type="entry name" value="ZINC_FINGER_C2H2_1"/>
    <property type="match status" value="1"/>
</dbReference>
<dbReference type="AlphaFoldDB" id="A0A1B6HU89"/>
<keyword evidence="5 12" id="KW-0863">Zinc-finger</keyword>
<evidence type="ECO:0000256" key="10">
    <source>
        <dbReference type="ARBA" id="ARBA00023242"/>
    </source>
</evidence>
<feature type="domain" description="C2H2-type" evidence="14">
    <location>
        <begin position="15"/>
        <end position="42"/>
    </location>
</feature>
<evidence type="ECO:0000256" key="9">
    <source>
        <dbReference type="ARBA" id="ARBA00023163"/>
    </source>
</evidence>
<evidence type="ECO:0000256" key="2">
    <source>
        <dbReference type="ARBA" id="ARBA00006991"/>
    </source>
</evidence>
<reference evidence="15" key="1">
    <citation type="submission" date="2015-11" db="EMBL/GenBank/DDBJ databases">
        <title>De novo transcriptome assembly of four potential Pierce s Disease insect vectors from Arizona vineyards.</title>
        <authorList>
            <person name="Tassone E.E."/>
        </authorList>
    </citation>
    <scope>NUCLEOTIDE SEQUENCE</scope>
</reference>
<proteinExistence type="inferred from homology"/>
<dbReference type="GO" id="GO:0008270">
    <property type="term" value="F:zinc ion binding"/>
    <property type="evidence" value="ECO:0007669"/>
    <property type="project" value="UniProtKB-KW"/>
</dbReference>
<dbReference type="InterPro" id="IPR050527">
    <property type="entry name" value="Snail/Krueppel_Znf"/>
</dbReference>
<keyword evidence="8" id="KW-0238">DNA-binding</keyword>
<keyword evidence="10" id="KW-0539">Nucleus</keyword>
<dbReference type="InterPro" id="IPR036236">
    <property type="entry name" value="Znf_C2H2_sf"/>
</dbReference>
<name>A0A1B6HU89_9HEMI</name>
<dbReference type="GO" id="GO:0005634">
    <property type="term" value="C:nucleus"/>
    <property type="evidence" value="ECO:0007669"/>
    <property type="project" value="UniProtKB-SubCell"/>
</dbReference>
<dbReference type="EMBL" id="GECU01029495">
    <property type="protein sequence ID" value="JAS78211.1"/>
    <property type="molecule type" value="Transcribed_RNA"/>
</dbReference>
<evidence type="ECO:0000256" key="3">
    <source>
        <dbReference type="ARBA" id="ARBA00022723"/>
    </source>
</evidence>
<evidence type="ECO:0000256" key="8">
    <source>
        <dbReference type="ARBA" id="ARBA00023125"/>
    </source>
</evidence>
<evidence type="ECO:0000256" key="13">
    <source>
        <dbReference type="SAM" id="MobiDB-lite"/>
    </source>
</evidence>
<dbReference type="Gene3D" id="3.30.160.60">
    <property type="entry name" value="Classic Zinc Finger"/>
    <property type="match status" value="2"/>
</dbReference>
<feature type="region of interest" description="Disordered" evidence="13">
    <location>
        <begin position="117"/>
        <end position="149"/>
    </location>
</feature>
<evidence type="ECO:0000313" key="15">
    <source>
        <dbReference type="EMBL" id="JAS78211.1"/>
    </source>
</evidence>
<dbReference type="InterPro" id="IPR013087">
    <property type="entry name" value="Znf_C2H2_type"/>
</dbReference>
<comment type="subcellular location">
    <subcellularLocation>
        <location evidence="1">Nucleus</location>
    </subcellularLocation>
</comment>
<keyword evidence="9" id="KW-0804">Transcription</keyword>
<keyword evidence="6" id="KW-0862">Zinc</keyword>
<feature type="non-terminal residue" evidence="15">
    <location>
        <position position="1"/>
    </location>
</feature>
<protein>
    <recommendedName>
        <fullName evidence="14">C2H2-type domain-containing protein</fullName>
    </recommendedName>
</protein>
<evidence type="ECO:0000256" key="6">
    <source>
        <dbReference type="ARBA" id="ARBA00022833"/>
    </source>
</evidence>
<evidence type="ECO:0000256" key="4">
    <source>
        <dbReference type="ARBA" id="ARBA00022737"/>
    </source>
</evidence>
<feature type="compositionally biased region" description="Basic and acidic residues" evidence="13">
    <location>
        <begin position="140"/>
        <end position="149"/>
    </location>
</feature>
<feature type="non-terminal residue" evidence="15">
    <location>
        <position position="268"/>
    </location>
</feature>
<dbReference type="PROSITE" id="PS50157">
    <property type="entry name" value="ZINC_FINGER_C2H2_2"/>
    <property type="match status" value="1"/>
</dbReference>
<dbReference type="PANTHER" id="PTHR24388">
    <property type="entry name" value="ZINC FINGER PROTEIN"/>
    <property type="match status" value="1"/>
</dbReference>
<accession>A0A1B6HU89</accession>
<dbReference type="GO" id="GO:0000981">
    <property type="term" value="F:DNA-binding transcription factor activity, RNA polymerase II-specific"/>
    <property type="evidence" value="ECO:0007669"/>
    <property type="project" value="TreeGrafter"/>
</dbReference>
<dbReference type="PANTHER" id="PTHR24388:SF96">
    <property type="entry name" value="GENE, 32687-RELATED"/>
    <property type="match status" value="1"/>
</dbReference>
<dbReference type="SMART" id="SM00355">
    <property type="entry name" value="ZnF_C2H2"/>
    <property type="match status" value="3"/>
</dbReference>
<evidence type="ECO:0000259" key="14">
    <source>
        <dbReference type="PROSITE" id="PS50157"/>
    </source>
</evidence>
<evidence type="ECO:0000256" key="1">
    <source>
        <dbReference type="ARBA" id="ARBA00004123"/>
    </source>
</evidence>
<comment type="similarity">
    <text evidence="11">Belongs to the snail C2H2-type zinc-finger protein family.</text>
</comment>
<evidence type="ECO:0000256" key="7">
    <source>
        <dbReference type="ARBA" id="ARBA00023015"/>
    </source>
</evidence>
<keyword evidence="3" id="KW-0479">Metal-binding</keyword>